<dbReference type="EMBL" id="AP021857">
    <property type="protein sequence ID" value="BBO20672.1"/>
    <property type="molecule type" value="Genomic_DNA"/>
</dbReference>
<protein>
    <submittedName>
        <fullName evidence="2">Dehydratase</fullName>
    </submittedName>
</protein>
<dbReference type="AlphaFoldDB" id="A0A809RMC7"/>
<dbReference type="Pfam" id="PF01575">
    <property type="entry name" value="MaoC_dehydratas"/>
    <property type="match status" value="1"/>
</dbReference>
<dbReference type="Gene3D" id="3.10.129.10">
    <property type="entry name" value="Hotdog Thioesterase"/>
    <property type="match status" value="1"/>
</dbReference>
<organism evidence="2 3">
    <name type="scientific">Candidatus Desulfobacillus denitrificans</name>
    <dbReference type="NCBI Taxonomy" id="2608985"/>
    <lineage>
        <taxon>Bacteria</taxon>
        <taxon>Pseudomonadati</taxon>
        <taxon>Pseudomonadota</taxon>
        <taxon>Betaproteobacteria</taxon>
        <taxon>Candidatus Desulfobacillus</taxon>
    </lineage>
</organism>
<dbReference type="KEGG" id="ddz:DSYM_13710"/>
<proteinExistence type="predicted"/>
<sequence>MSKKKLYWEDFPVGSVAEYGGITLSKEDIVRFAREFDPQPFHIDEEAAKHSQFGGLIASGWHTCSLCMRMMCDAYLLDSANLASPGVENIRWLKPVRPGDTLHVRSVVLEARPLDSKPHIGLLRNRWEVLNQNGEEVMQMEGYGMMHRRSHRK</sequence>
<gene>
    <name evidence="2" type="ORF">DSYM_13710</name>
</gene>
<name>A0A809RMC7_9PROT</name>
<accession>A0A809RMC7</accession>
<feature type="domain" description="MaoC-like" evidence="1">
    <location>
        <begin position="21"/>
        <end position="115"/>
    </location>
</feature>
<reference evidence="2" key="1">
    <citation type="journal article" name="DNA Res.">
        <title>The physiological potential of anammox bacteria as revealed by their core genome structure.</title>
        <authorList>
            <person name="Okubo T."/>
            <person name="Toyoda A."/>
            <person name="Fukuhara K."/>
            <person name="Uchiyama I."/>
            <person name="Harigaya Y."/>
            <person name="Kuroiwa M."/>
            <person name="Suzuki T."/>
            <person name="Murakami Y."/>
            <person name="Suwa Y."/>
            <person name="Takami H."/>
        </authorList>
    </citation>
    <scope>NUCLEOTIDE SEQUENCE</scope>
    <source>
        <strain evidence="2">317325-3</strain>
    </source>
</reference>
<dbReference type="InterPro" id="IPR002539">
    <property type="entry name" value="MaoC-like_dom"/>
</dbReference>
<dbReference type="InterPro" id="IPR052342">
    <property type="entry name" value="MCH/BMMD"/>
</dbReference>
<dbReference type="Proteomes" id="UP000662914">
    <property type="component" value="Chromosome"/>
</dbReference>
<dbReference type="SUPFAM" id="SSF54637">
    <property type="entry name" value="Thioesterase/thiol ester dehydrase-isomerase"/>
    <property type="match status" value="1"/>
</dbReference>
<dbReference type="InterPro" id="IPR029069">
    <property type="entry name" value="HotDog_dom_sf"/>
</dbReference>
<evidence type="ECO:0000313" key="2">
    <source>
        <dbReference type="EMBL" id="BBO20672.1"/>
    </source>
</evidence>
<dbReference type="PANTHER" id="PTHR43664">
    <property type="entry name" value="MONOAMINE OXIDASE-RELATED"/>
    <property type="match status" value="1"/>
</dbReference>
<dbReference type="PANTHER" id="PTHR43664:SF1">
    <property type="entry name" value="BETA-METHYLMALYL-COA DEHYDRATASE"/>
    <property type="match status" value="1"/>
</dbReference>
<evidence type="ECO:0000313" key="3">
    <source>
        <dbReference type="Proteomes" id="UP000662914"/>
    </source>
</evidence>
<evidence type="ECO:0000259" key="1">
    <source>
        <dbReference type="Pfam" id="PF01575"/>
    </source>
</evidence>
<dbReference type="CDD" id="cd03454">
    <property type="entry name" value="YdeM"/>
    <property type="match status" value="1"/>
</dbReference>